<organism evidence="1 2">
    <name type="scientific">Chlorella sorokiniana</name>
    <name type="common">Freshwater green alga</name>
    <dbReference type="NCBI Taxonomy" id="3076"/>
    <lineage>
        <taxon>Eukaryota</taxon>
        <taxon>Viridiplantae</taxon>
        <taxon>Chlorophyta</taxon>
        <taxon>core chlorophytes</taxon>
        <taxon>Trebouxiophyceae</taxon>
        <taxon>Chlorellales</taxon>
        <taxon>Chlorellaceae</taxon>
        <taxon>Chlorella clade</taxon>
        <taxon>Chlorella</taxon>
    </lineage>
</organism>
<protein>
    <submittedName>
        <fullName evidence="1">Uncharacterized protein</fullName>
    </submittedName>
</protein>
<evidence type="ECO:0000313" key="1">
    <source>
        <dbReference type="EMBL" id="PRW58074.1"/>
    </source>
</evidence>
<dbReference type="EMBL" id="LHPG02000006">
    <property type="protein sequence ID" value="PRW58074.1"/>
    <property type="molecule type" value="Genomic_DNA"/>
</dbReference>
<proteinExistence type="predicted"/>
<accession>A0A2P6TVI8</accession>
<dbReference type="Proteomes" id="UP000239899">
    <property type="component" value="Unassembled WGS sequence"/>
</dbReference>
<name>A0A2P6TVI8_CHLSO</name>
<gene>
    <name evidence="1" type="ORF">C2E21_3423</name>
</gene>
<reference evidence="1 2" key="1">
    <citation type="journal article" date="2018" name="Plant J.">
        <title>Genome sequences of Chlorella sorokiniana UTEX 1602 and Micractinium conductrix SAG 241.80: implications to maltose excretion by a green alga.</title>
        <authorList>
            <person name="Arriola M.B."/>
            <person name="Velmurugan N."/>
            <person name="Zhang Y."/>
            <person name="Plunkett M.H."/>
            <person name="Hondzo H."/>
            <person name="Barney B.M."/>
        </authorList>
    </citation>
    <scope>NUCLEOTIDE SEQUENCE [LARGE SCALE GENOMIC DNA]</scope>
    <source>
        <strain evidence="2">UTEX 1602</strain>
    </source>
</reference>
<dbReference type="AlphaFoldDB" id="A0A2P6TVI8"/>
<evidence type="ECO:0000313" key="2">
    <source>
        <dbReference type="Proteomes" id="UP000239899"/>
    </source>
</evidence>
<comment type="caution">
    <text evidence="1">The sequence shown here is derived from an EMBL/GenBank/DDBJ whole genome shotgun (WGS) entry which is preliminary data.</text>
</comment>
<sequence>MYPAAGYHAPEGAYDDEQYEVAYDGFQGGAWPPAGYHPGYAAYQAAYPAGAAGYYAAAGSRVAAGGRSSGTGSSS</sequence>
<keyword evidence="2" id="KW-1185">Reference proteome</keyword>